<dbReference type="InterPro" id="IPR041525">
    <property type="entry name" value="N/Namide_PRibTrfase"/>
</dbReference>
<comment type="function">
    <text evidence="9">Catalyzes the first step in the biosynthesis of NAD from nicotinic acid, the ATP-dependent synthesis of beta-nicotinate D-ribonucleotide from nicotinate and 5-phospho-D-ribose 1-phosphate.</text>
</comment>
<evidence type="ECO:0000256" key="9">
    <source>
        <dbReference type="RuleBase" id="RU365100"/>
    </source>
</evidence>
<dbReference type="PIRSF" id="PIRSF000484">
    <property type="entry name" value="NAPRT"/>
    <property type="match status" value="1"/>
</dbReference>
<dbReference type="NCBIfam" id="NF006696">
    <property type="entry name" value="PRK09243.1-3"/>
    <property type="match status" value="1"/>
</dbReference>
<dbReference type="InterPro" id="IPR036068">
    <property type="entry name" value="Nicotinate_pribotase-like_C"/>
</dbReference>
<comment type="PTM">
    <text evidence="9">Transiently phosphorylated on a His residue during the reaction cycle. Phosphorylation strongly increases the affinity for substrates and increases the rate of nicotinate D-ribonucleotide production. Dephosphorylation regenerates the low-affinity form of the enzyme, leading to product release.</text>
</comment>
<evidence type="ECO:0000259" key="11">
    <source>
        <dbReference type="Pfam" id="PF17767"/>
    </source>
</evidence>
<keyword evidence="5 9" id="KW-0436">Ligase</keyword>
<protein>
    <recommendedName>
        <fullName evidence="3 9">Nicotinate phosphoribosyltransferase</fullName>
        <ecNumber evidence="3 9">6.3.4.21</ecNumber>
    </recommendedName>
</protein>
<evidence type="ECO:0000256" key="1">
    <source>
        <dbReference type="ARBA" id="ARBA00004952"/>
    </source>
</evidence>
<dbReference type="RefSeq" id="WP_189608453.1">
    <property type="nucleotide sequence ID" value="NZ_BMXR01000004.1"/>
</dbReference>
<dbReference type="Pfam" id="PF17767">
    <property type="entry name" value="NAPRTase_N"/>
    <property type="match status" value="1"/>
</dbReference>
<dbReference type="PANTHER" id="PTHR11098">
    <property type="entry name" value="NICOTINATE PHOSPHORIBOSYLTRANSFERASE"/>
    <property type="match status" value="1"/>
</dbReference>
<dbReference type="InterPro" id="IPR013785">
    <property type="entry name" value="Aldolase_TIM"/>
</dbReference>
<name>A0A918NAC4_9GAMM</name>
<evidence type="ECO:0000313" key="14">
    <source>
        <dbReference type="Proteomes" id="UP000626148"/>
    </source>
</evidence>
<dbReference type="PANTHER" id="PTHR11098:SF1">
    <property type="entry name" value="NICOTINATE PHOSPHORIBOSYLTRANSFERASE"/>
    <property type="match status" value="1"/>
</dbReference>
<evidence type="ECO:0000259" key="12">
    <source>
        <dbReference type="Pfam" id="PF17956"/>
    </source>
</evidence>
<comment type="similarity">
    <text evidence="2 9">Belongs to the NAPRTase family.</text>
</comment>
<dbReference type="EMBL" id="BMXR01000004">
    <property type="protein sequence ID" value="GGX53056.1"/>
    <property type="molecule type" value="Genomic_DNA"/>
</dbReference>
<dbReference type="NCBIfam" id="NF009131">
    <property type="entry name" value="PRK12484.1"/>
    <property type="match status" value="1"/>
</dbReference>
<evidence type="ECO:0000256" key="6">
    <source>
        <dbReference type="ARBA" id="ARBA00022642"/>
    </source>
</evidence>
<comment type="pathway">
    <text evidence="1 9">Cofactor biosynthesis; NAD(+) biosynthesis; nicotinate D-ribonucleotide from nicotinate: step 1/1.</text>
</comment>
<feature type="domain" description="Nicotinate phosphoribosyltransferase C-terminal" evidence="12">
    <location>
        <begin position="384"/>
        <end position="428"/>
    </location>
</feature>
<dbReference type="InterPro" id="IPR006405">
    <property type="entry name" value="Nic_PRibTrfase_pncB"/>
</dbReference>
<feature type="domain" description="Nicotinate/nicotinamide phosphoribosyltransferase" evidence="10">
    <location>
        <begin position="159"/>
        <end position="350"/>
    </location>
</feature>
<keyword evidence="13" id="KW-0328">Glycosyltransferase</keyword>
<dbReference type="InterPro" id="IPR041619">
    <property type="entry name" value="NAPRTase_C"/>
</dbReference>
<dbReference type="Gene3D" id="3.20.140.10">
    <property type="entry name" value="nicotinate phosphoribosyltransferase"/>
    <property type="match status" value="1"/>
</dbReference>
<evidence type="ECO:0000256" key="7">
    <source>
        <dbReference type="ARBA" id="ARBA00022679"/>
    </source>
</evidence>
<dbReference type="GO" id="GO:0034355">
    <property type="term" value="P:NAD+ biosynthetic process via the salvage pathway"/>
    <property type="evidence" value="ECO:0007669"/>
    <property type="project" value="TreeGrafter"/>
</dbReference>
<keyword evidence="7 9" id="KW-0808">Transferase</keyword>
<dbReference type="EC" id="6.3.4.21" evidence="3 9"/>
<keyword evidence="14" id="KW-1185">Reference proteome</keyword>
<dbReference type="GO" id="GO:0047280">
    <property type="term" value="F:nicotinamide phosphoribosyltransferase activity"/>
    <property type="evidence" value="ECO:0007669"/>
    <property type="project" value="UniProtKB-ARBA"/>
</dbReference>
<feature type="domain" description="Nicotinate phosphoribosyltransferase N-terminal" evidence="11">
    <location>
        <begin position="15"/>
        <end position="137"/>
    </location>
</feature>
<evidence type="ECO:0000256" key="2">
    <source>
        <dbReference type="ARBA" id="ARBA00010897"/>
    </source>
</evidence>
<gene>
    <name evidence="13" type="primary">pncb2</name>
    <name evidence="13" type="ORF">GCM10007392_20690</name>
</gene>
<evidence type="ECO:0000256" key="4">
    <source>
        <dbReference type="ARBA" id="ARBA00022553"/>
    </source>
</evidence>
<keyword evidence="4" id="KW-0597">Phosphoprotein</keyword>
<dbReference type="Proteomes" id="UP000626148">
    <property type="component" value="Unassembled WGS sequence"/>
</dbReference>
<evidence type="ECO:0000313" key="13">
    <source>
        <dbReference type="EMBL" id="GGX53056.1"/>
    </source>
</evidence>
<reference evidence="13" key="1">
    <citation type="journal article" date="2014" name="Int. J. Syst. Evol. Microbiol.">
        <title>Complete genome sequence of Corynebacterium casei LMG S-19264T (=DSM 44701T), isolated from a smear-ripened cheese.</title>
        <authorList>
            <consortium name="US DOE Joint Genome Institute (JGI-PGF)"/>
            <person name="Walter F."/>
            <person name="Albersmeier A."/>
            <person name="Kalinowski J."/>
            <person name="Ruckert C."/>
        </authorList>
    </citation>
    <scope>NUCLEOTIDE SEQUENCE</scope>
    <source>
        <strain evidence="13">KCTC 22169</strain>
    </source>
</reference>
<evidence type="ECO:0000259" key="10">
    <source>
        <dbReference type="Pfam" id="PF04095"/>
    </source>
</evidence>
<dbReference type="GO" id="GO:0004516">
    <property type="term" value="F:nicotinate phosphoribosyltransferase activity"/>
    <property type="evidence" value="ECO:0007669"/>
    <property type="project" value="UniProtKB-UniRule"/>
</dbReference>
<evidence type="ECO:0000256" key="8">
    <source>
        <dbReference type="ARBA" id="ARBA00048668"/>
    </source>
</evidence>
<dbReference type="Gene3D" id="3.20.20.70">
    <property type="entry name" value="Aldolase class I"/>
    <property type="match status" value="1"/>
</dbReference>
<evidence type="ECO:0000256" key="3">
    <source>
        <dbReference type="ARBA" id="ARBA00013236"/>
    </source>
</evidence>
<dbReference type="InterPro" id="IPR040727">
    <property type="entry name" value="NAPRTase_N"/>
</dbReference>
<dbReference type="FunFam" id="3.20.20.70:FF:000076">
    <property type="entry name" value="Nicotinate phosphoribosyltransferase"/>
    <property type="match status" value="1"/>
</dbReference>
<accession>A0A918NAC4</accession>
<dbReference type="AlphaFoldDB" id="A0A918NAC4"/>
<evidence type="ECO:0000256" key="5">
    <source>
        <dbReference type="ARBA" id="ARBA00022598"/>
    </source>
</evidence>
<dbReference type="GO" id="GO:0005829">
    <property type="term" value="C:cytosol"/>
    <property type="evidence" value="ECO:0007669"/>
    <property type="project" value="TreeGrafter"/>
</dbReference>
<dbReference type="NCBIfam" id="TIGR01513">
    <property type="entry name" value="NAPRTase_put"/>
    <property type="match status" value="1"/>
</dbReference>
<comment type="caution">
    <text evidence="13">The sequence shown here is derived from an EMBL/GenBank/DDBJ whole genome shotgun (WGS) entry which is preliminary data.</text>
</comment>
<dbReference type="SUPFAM" id="SSF51690">
    <property type="entry name" value="Nicotinate/Quinolinate PRTase C-terminal domain-like"/>
    <property type="match status" value="1"/>
</dbReference>
<reference evidence="13" key="2">
    <citation type="submission" date="2020-09" db="EMBL/GenBank/DDBJ databases">
        <authorList>
            <person name="Sun Q."/>
            <person name="Kim S."/>
        </authorList>
    </citation>
    <scope>NUCLEOTIDE SEQUENCE</scope>
    <source>
        <strain evidence="13">KCTC 22169</strain>
    </source>
</reference>
<dbReference type="Pfam" id="PF17956">
    <property type="entry name" value="NAPRTase_C"/>
    <property type="match status" value="1"/>
</dbReference>
<dbReference type="SUPFAM" id="SSF54675">
    <property type="entry name" value="Nicotinate/Quinolinate PRTase N-terminal domain-like"/>
    <property type="match status" value="1"/>
</dbReference>
<keyword evidence="6 9" id="KW-0662">Pyridine nucleotide biosynthesis</keyword>
<proteinExistence type="inferred from homology"/>
<comment type="catalytic activity">
    <reaction evidence="8 9">
        <text>5-phospho-alpha-D-ribose 1-diphosphate + nicotinate + ATP + H2O = nicotinate beta-D-ribonucleotide + ADP + phosphate + diphosphate</text>
        <dbReference type="Rhea" id="RHEA:36163"/>
        <dbReference type="ChEBI" id="CHEBI:15377"/>
        <dbReference type="ChEBI" id="CHEBI:30616"/>
        <dbReference type="ChEBI" id="CHEBI:32544"/>
        <dbReference type="ChEBI" id="CHEBI:33019"/>
        <dbReference type="ChEBI" id="CHEBI:43474"/>
        <dbReference type="ChEBI" id="CHEBI:57502"/>
        <dbReference type="ChEBI" id="CHEBI:58017"/>
        <dbReference type="ChEBI" id="CHEBI:456216"/>
        <dbReference type="EC" id="6.3.4.21"/>
    </reaction>
</comment>
<organism evidence="13 14">
    <name type="scientific">Saccharospirillum salsuginis</name>
    <dbReference type="NCBI Taxonomy" id="418750"/>
    <lineage>
        <taxon>Bacteria</taxon>
        <taxon>Pseudomonadati</taxon>
        <taxon>Pseudomonadota</taxon>
        <taxon>Gammaproteobacteria</taxon>
        <taxon>Oceanospirillales</taxon>
        <taxon>Saccharospirillaceae</taxon>
        <taxon>Saccharospirillum</taxon>
    </lineage>
</organism>
<dbReference type="Pfam" id="PF04095">
    <property type="entry name" value="NAPRTase"/>
    <property type="match status" value="1"/>
</dbReference>
<dbReference type="CDD" id="cd01570">
    <property type="entry name" value="NAPRTase_A"/>
    <property type="match status" value="1"/>
</dbReference>
<dbReference type="InterPro" id="IPR007229">
    <property type="entry name" value="Nic_PRibTrfase-Fam"/>
</dbReference>
<sequence length="454" mass="50536">MFSNGGWMSQEDIALLTDLYELRMLQSYWETGMHGRAVFSLHFRELPPERNFILACGQTEVIRHLERLSFEEEHLKALHSLGGFKDEFLTWLRDFRFTGDVHAVPEGTPIFPHEPILEVEAPIAEAQLLESFVMNQVHLQSLLASKAVRTVLAAEGRGVVDFGLRRMHGADAALRGVRAYWIAGLDATSNVLGGLHYQVPVAGTMAHSYIQAHQDEDAAFEHFLRLYPGTILLVDTYDTLEGVRKVIELAKRSSTEGLISGIRLDSGDLSSLSKQARLLLDEAGLDDIKIFVSGGLNEFKIAQLVEGGAPIDSFGVGTDVGCSKDSPMIDLVYKLTEYDGEGRTKASPGKHILPGRKQVYRHYDTDGRIDFDRLTLRDEADSGTPLLQPVMKDGQVVDDMRLERLDQARDYCRREVQALPDSVKRLSSLGVSAGIEVRLSDKLKAFDEAVLKKI</sequence>